<feature type="transmembrane region" description="Helical" evidence="18">
    <location>
        <begin position="12"/>
        <end position="34"/>
    </location>
</feature>
<keyword evidence="14" id="KW-0249">Electron transport</keyword>
<keyword evidence="7" id="KW-0813">Transport</keyword>
<comment type="pathway">
    <text evidence="4">Carbohydrate metabolism; tricarboxylic acid cycle.</text>
</comment>
<evidence type="ECO:0000313" key="19">
    <source>
        <dbReference type="EMBL" id="AHC73637.1"/>
    </source>
</evidence>
<evidence type="ECO:0000256" key="6">
    <source>
        <dbReference type="ARBA" id="ARBA00019425"/>
    </source>
</evidence>
<evidence type="ECO:0000256" key="2">
    <source>
        <dbReference type="ARBA" id="ARBA00004050"/>
    </source>
</evidence>
<dbReference type="GO" id="GO:0005886">
    <property type="term" value="C:plasma membrane"/>
    <property type="evidence" value="ECO:0007669"/>
    <property type="project" value="UniProtKB-SubCell"/>
</dbReference>
<dbReference type="eggNOG" id="COG2142">
    <property type="taxonomic scope" value="Bacteria"/>
</dbReference>
<keyword evidence="15 18" id="KW-1133">Transmembrane helix</keyword>
<evidence type="ECO:0000256" key="14">
    <source>
        <dbReference type="ARBA" id="ARBA00022982"/>
    </source>
</evidence>
<evidence type="ECO:0000256" key="7">
    <source>
        <dbReference type="ARBA" id="ARBA00022448"/>
    </source>
</evidence>
<evidence type="ECO:0000256" key="17">
    <source>
        <dbReference type="ARBA" id="ARBA00023136"/>
    </source>
</evidence>
<evidence type="ECO:0000256" key="1">
    <source>
        <dbReference type="ARBA" id="ARBA00001971"/>
    </source>
</evidence>
<dbReference type="STRING" id="1401328.P856_418"/>
<dbReference type="HOGENOM" id="CLU_151315_0_2_5"/>
<dbReference type="GO" id="GO:0017004">
    <property type="term" value="P:cytochrome complex assembly"/>
    <property type="evidence" value="ECO:0007669"/>
    <property type="project" value="TreeGrafter"/>
</dbReference>
<dbReference type="GO" id="GO:0046872">
    <property type="term" value="F:metal ion binding"/>
    <property type="evidence" value="ECO:0007669"/>
    <property type="project" value="UniProtKB-KW"/>
</dbReference>
<comment type="subunit">
    <text evidence="5">Part of an enzyme complex containing four subunits: a flavoprotein, an iron-sulfur protein, plus two membrane-anchoring proteins, SdhC and SdhD.</text>
</comment>
<evidence type="ECO:0000256" key="10">
    <source>
        <dbReference type="ARBA" id="ARBA00022532"/>
    </source>
</evidence>
<dbReference type="GO" id="GO:0009055">
    <property type="term" value="F:electron transfer activity"/>
    <property type="evidence" value="ECO:0007669"/>
    <property type="project" value="TreeGrafter"/>
</dbReference>
<evidence type="ECO:0000256" key="12">
    <source>
        <dbReference type="ARBA" id="ARBA00022692"/>
    </source>
</evidence>
<evidence type="ECO:0000256" key="13">
    <source>
        <dbReference type="ARBA" id="ARBA00022723"/>
    </source>
</evidence>
<dbReference type="GO" id="GO:0006099">
    <property type="term" value="P:tricarboxylic acid cycle"/>
    <property type="evidence" value="ECO:0007669"/>
    <property type="project" value="UniProtKB-UniPathway"/>
</dbReference>
<proteinExistence type="predicted"/>
<evidence type="ECO:0000313" key="20">
    <source>
        <dbReference type="Proteomes" id="UP000018700"/>
    </source>
</evidence>
<dbReference type="PANTHER" id="PTHR38689">
    <property type="entry name" value="SUCCINATE DEHYDROGENASE HYDROPHOBIC MEMBRANE ANCHOR SUBUNIT"/>
    <property type="match status" value="1"/>
</dbReference>
<reference evidence="19 20" key="1">
    <citation type="journal article" date="2013" name="PLoS ONE">
        <title>Bacterial endosymbiosis in a chordate host: long-term co-evolution and conservation of secondary metabolism.</title>
        <authorList>
            <person name="Kwan J.C."/>
            <person name="Schmidt E.W."/>
        </authorList>
    </citation>
    <scope>NUCLEOTIDE SEQUENCE [LARGE SCALE GENOMIC DNA]</scope>
    <source>
        <strain evidence="20">faulkneri L5</strain>
    </source>
</reference>
<comment type="subcellular location">
    <subcellularLocation>
        <location evidence="3">Cell inner membrane</location>
        <topology evidence="3">Multi-pass membrane protein</topology>
    </subcellularLocation>
</comment>
<keyword evidence="10" id="KW-0816">Tricarboxylic acid cycle</keyword>
<dbReference type="EMBL" id="CP006745">
    <property type="protein sequence ID" value="AHC73637.1"/>
    <property type="molecule type" value="Genomic_DNA"/>
</dbReference>
<gene>
    <name evidence="19" type="primary">sdhD</name>
    <name evidence="19" type="ORF">P856_418</name>
</gene>
<keyword evidence="17 18" id="KW-0472">Membrane</keyword>
<dbReference type="CDD" id="cd03495">
    <property type="entry name" value="SQR_TypeC_SdhD_like"/>
    <property type="match status" value="1"/>
</dbReference>
<dbReference type="GO" id="GO:0020037">
    <property type="term" value="F:heme binding"/>
    <property type="evidence" value="ECO:0007669"/>
    <property type="project" value="InterPro"/>
</dbReference>
<comment type="function">
    <text evidence="2">Membrane-anchoring subunit of succinate dehydrogenase (SDH).</text>
</comment>
<sequence>MEYIKGGKHHWLMQRITAIVLVPFILWFVISVVSLTKMDYASARDWIGSTSVAITLISLIILSFYHAQLGLQVIVEDYVHTKSARLAILVLMKCALIFVVISAIFAVLKIALGR</sequence>
<dbReference type="PATRIC" id="fig|1401328.3.peg.408"/>
<dbReference type="PANTHER" id="PTHR38689:SF1">
    <property type="entry name" value="SUCCINATE DEHYDROGENASE HYDROPHOBIC MEMBRANE ANCHOR SUBUNIT"/>
    <property type="match status" value="1"/>
</dbReference>
<organism evidence="19 20">
    <name type="scientific">Candidatus Endolissoclinum faulkneri L5</name>
    <dbReference type="NCBI Taxonomy" id="1401328"/>
    <lineage>
        <taxon>Bacteria</taxon>
        <taxon>Pseudomonadati</taxon>
        <taxon>Pseudomonadota</taxon>
        <taxon>Alphaproteobacteria</taxon>
        <taxon>Rhodospirillales</taxon>
        <taxon>Rhodospirillaceae</taxon>
        <taxon>Candidatus Endolissoclinum</taxon>
    </lineage>
</organism>
<dbReference type="InterPro" id="IPR014312">
    <property type="entry name" value="Succ_DH_anchor"/>
</dbReference>
<evidence type="ECO:0000256" key="16">
    <source>
        <dbReference type="ARBA" id="ARBA00023004"/>
    </source>
</evidence>
<dbReference type="InterPro" id="IPR000701">
    <property type="entry name" value="SuccDH_FuR_B_TM-su"/>
</dbReference>
<keyword evidence="20" id="KW-1185">Reference proteome</keyword>
<comment type="cofactor">
    <cofactor evidence="1">
        <name>heme</name>
        <dbReference type="ChEBI" id="CHEBI:30413"/>
    </cofactor>
</comment>
<dbReference type="Proteomes" id="UP000018700">
    <property type="component" value="Chromosome"/>
</dbReference>
<dbReference type="UniPathway" id="UPA00223"/>
<keyword evidence="11" id="KW-0349">Heme</keyword>
<evidence type="ECO:0000256" key="9">
    <source>
        <dbReference type="ARBA" id="ARBA00022519"/>
    </source>
</evidence>
<protein>
    <recommendedName>
        <fullName evidence="6">Succinate dehydrogenase hydrophobic membrane anchor subunit</fullName>
    </recommendedName>
</protein>
<dbReference type="AlphaFoldDB" id="V9TTZ8"/>
<evidence type="ECO:0000256" key="8">
    <source>
        <dbReference type="ARBA" id="ARBA00022475"/>
    </source>
</evidence>
<feature type="transmembrane region" description="Helical" evidence="18">
    <location>
        <begin position="86"/>
        <end position="112"/>
    </location>
</feature>
<dbReference type="Gene3D" id="1.20.1300.10">
    <property type="entry name" value="Fumarate reductase/succinate dehydrogenase, transmembrane subunit"/>
    <property type="match status" value="1"/>
</dbReference>
<keyword evidence="16" id="KW-0408">Iron</keyword>
<evidence type="ECO:0000256" key="18">
    <source>
        <dbReference type="SAM" id="Phobius"/>
    </source>
</evidence>
<keyword evidence="9" id="KW-0997">Cell inner membrane</keyword>
<evidence type="ECO:0000256" key="4">
    <source>
        <dbReference type="ARBA" id="ARBA00005163"/>
    </source>
</evidence>
<dbReference type="KEGG" id="efk:P856_418"/>
<dbReference type="Pfam" id="PF01127">
    <property type="entry name" value="Sdh_cyt"/>
    <property type="match status" value="1"/>
</dbReference>
<keyword evidence="8" id="KW-1003">Cell membrane</keyword>
<evidence type="ECO:0000256" key="5">
    <source>
        <dbReference type="ARBA" id="ARBA00011558"/>
    </source>
</evidence>
<dbReference type="RefSeq" id="WP_025300517.1">
    <property type="nucleotide sequence ID" value="NZ_CP006745.1"/>
</dbReference>
<dbReference type="SUPFAM" id="SSF81343">
    <property type="entry name" value="Fumarate reductase respiratory complex transmembrane subunits"/>
    <property type="match status" value="1"/>
</dbReference>
<accession>V9TTZ8</accession>
<evidence type="ECO:0000256" key="11">
    <source>
        <dbReference type="ARBA" id="ARBA00022617"/>
    </source>
</evidence>
<feature type="transmembrane region" description="Helical" evidence="18">
    <location>
        <begin position="46"/>
        <end position="65"/>
    </location>
</feature>
<dbReference type="NCBIfam" id="TIGR02968">
    <property type="entry name" value="succ_dehyd_anc"/>
    <property type="match status" value="1"/>
</dbReference>
<keyword evidence="12 18" id="KW-0812">Transmembrane</keyword>
<evidence type="ECO:0000256" key="3">
    <source>
        <dbReference type="ARBA" id="ARBA00004429"/>
    </source>
</evidence>
<dbReference type="InterPro" id="IPR034804">
    <property type="entry name" value="SQR/QFR_C/D"/>
</dbReference>
<evidence type="ECO:0000256" key="15">
    <source>
        <dbReference type="ARBA" id="ARBA00022989"/>
    </source>
</evidence>
<keyword evidence="13" id="KW-0479">Metal-binding</keyword>
<name>V9TTZ8_9PROT</name>
<dbReference type="OrthoDB" id="9809280at2"/>